<evidence type="ECO:0000313" key="3">
    <source>
        <dbReference type="Proteomes" id="UP001180020"/>
    </source>
</evidence>
<reference evidence="2" key="1">
    <citation type="journal article" date="2023" name="Nat. Commun.">
        <title>Diploid and tetraploid genomes of Acorus and the evolution of monocots.</title>
        <authorList>
            <person name="Ma L."/>
            <person name="Liu K.W."/>
            <person name="Li Z."/>
            <person name="Hsiao Y.Y."/>
            <person name="Qi Y."/>
            <person name="Fu T."/>
            <person name="Tang G.D."/>
            <person name="Zhang D."/>
            <person name="Sun W.H."/>
            <person name="Liu D.K."/>
            <person name="Li Y."/>
            <person name="Chen G.Z."/>
            <person name="Liu X.D."/>
            <person name="Liao X.Y."/>
            <person name="Jiang Y.T."/>
            <person name="Yu X."/>
            <person name="Hao Y."/>
            <person name="Huang J."/>
            <person name="Zhao X.W."/>
            <person name="Ke S."/>
            <person name="Chen Y.Y."/>
            <person name="Wu W.L."/>
            <person name="Hsu J.L."/>
            <person name="Lin Y.F."/>
            <person name="Huang M.D."/>
            <person name="Li C.Y."/>
            <person name="Huang L."/>
            <person name="Wang Z.W."/>
            <person name="Zhao X."/>
            <person name="Zhong W.Y."/>
            <person name="Peng D.H."/>
            <person name="Ahmad S."/>
            <person name="Lan S."/>
            <person name="Zhang J.S."/>
            <person name="Tsai W.C."/>
            <person name="Van de Peer Y."/>
            <person name="Liu Z.J."/>
        </authorList>
    </citation>
    <scope>NUCLEOTIDE SEQUENCE</scope>
    <source>
        <strain evidence="2">CP</strain>
    </source>
</reference>
<comment type="caution">
    <text evidence="2">The sequence shown here is derived from an EMBL/GenBank/DDBJ whole genome shotgun (WGS) entry which is preliminary data.</text>
</comment>
<gene>
    <name evidence="2" type="ORF">QJS10_CPA08g01463</name>
</gene>
<dbReference type="Proteomes" id="UP001180020">
    <property type="component" value="Unassembled WGS sequence"/>
</dbReference>
<dbReference type="InterPro" id="IPR004902">
    <property type="entry name" value="Rhabdo_ncap_2"/>
</dbReference>
<keyword evidence="3" id="KW-1185">Reference proteome</keyword>
<evidence type="ECO:0000313" key="2">
    <source>
        <dbReference type="EMBL" id="KAK1310238.1"/>
    </source>
</evidence>
<comment type="subcellular location">
    <subcellularLocation>
        <location evidence="1">Virion</location>
    </subcellularLocation>
</comment>
<proteinExistence type="predicted"/>
<sequence length="218" mass="24673">MAPSSISITLQILRCSTSLTIISRRIHFSIGSDNRGTLQHGENDTTSSHCYSNTRSLTGRERSQIWDWVSSGAGDLERKRRGGALVVRAEMFGQLTSGLESAWNKLKGVEVIGTISHQFSLGDVYKTTLYRFLYMSNTGETATSLKRFLYDIHLSNTGMHILPIFCRVVQALYVSMALLLTLLDSREYKRQVDAMMTVLRYMQDKTGTHSKQMWKYGL</sequence>
<dbReference type="EMBL" id="JAUJYO010000008">
    <property type="protein sequence ID" value="KAK1310238.1"/>
    <property type="molecule type" value="Genomic_DNA"/>
</dbReference>
<evidence type="ECO:0000256" key="1">
    <source>
        <dbReference type="ARBA" id="ARBA00004328"/>
    </source>
</evidence>
<organism evidence="2 3">
    <name type="scientific">Acorus calamus</name>
    <name type="common">Sweet flag</name>
    <dbReference type="NCBI Taxonomy" id="4465"/>
    <lineage>
        <taxon>Eukaryota</taxon>
        <taxon>Viridiplantae</taxon>
        <taxon>Streptophyta</taxon>
        <taxon>Embryophyta</taxon>
        <taxon>Tracheophyta</taxon>
        <taxon>Spermatophyta</taxon>
        <taxon>Magnoliopsida</taxon>
        <taxon>Liliopsida</taxon>
        <taxon>Acoraceae</taxon>
        <taxon>Acorus</taxon>
    </lineage>
</organism>
<accession>A0AAV9ED17</accession>
<reference evidence="2" key="2">
    <citation type="submission" date="2023-06" db="EMBL/GenBank/DDBJ databases">
        <authorList>
            <person name="Ma L."/>
            <person name="Liu K.-W."/>
            <person name="Li Z."/>
            <person name="Hsiao Y.-Y."/>
            <person name="Qi Y."/>
            <person name="Fu T."/>
            <person name="Tang G."/>
            <person name="Zhang D."/>
            <person name="Sun W.-H."/>
            <person name="Liu D.-K."/>
            <person name="Li Y."/>
            <person name="Chen G.-Z."/>
            <person name="Liu X.-D."/>
            <person name="Liao X.-Y."/>
            <person name="Jiang Y.-T."/>
            <person name="Yu X."/>
            <person name="Hao Y."/>
            <person name="Huang J."/>
            <person name="Zhao X.-W."/>
            <person name="Ke S."/>
            <person name="Chen Y.-Y."/>
            <person name="Wu W.-L."/>
            <person name="Hsu J.-L."/>
            <person name="Lin Y.-F."/>
            <person name="Huang M.-D."/>
            <person name="Li C.-Y."/>
            <person name="Huang L."/>
            <person name="Wang Z.-W."/>
            <person name="Zhao X."/>
            <person name="Zhong W.-Y."/>
            <person name="Peng D.-H."/>
            <person name="Ahmad S."/>
            <person name="Lan S."/>
            <person name="Zhang J.-S."/>
            <person name="Tsai W.-C."/>
            <person name="Van De Peer Y."/>
            <person name="Liu Z.-J."/>
        </authorList>
    </citation>
    <scope>NUCLEOTIDE SEQUENCE</scope>
    <source>
        <strain evidence="2">CP</strain>
        <tissue evidence="2">Leaves</tissue>
    </source>
</reference>
<name>A0AAV9ED17_ACOCL</name>
<protein>
    <submittedName>
        <fullName evidence="2">Uncharacterized protein</fullName>
    </submittedName>
</protein>
<dbReference type="Pfam" id="PF03216">
    <property type="entry name" value="Rhabdo_ncap_2"/>
    <property type="match status" value="1"/>
</dbReference>
<dbReference type="AlphaFoldDB" id="A0AAV9ED17"/>